<comment type="caution">
    <text evidence="2">The sequence shown here is derived from an EMBL/GenBank/DDBJ whole genome shotgun (WGS) entry which is preliminary data.</text>
</comment>
<feature type="transmembrane region" description="Helical" evidence="1">
    <location>
        <begin position="41"/>
        <end position="62"/>
    </location>
</feature>
<dbReference type="Proteomes" id="UP000642571">
    <property type="component" value="Unassembled WGS sequence"/>
</dbReference>
<evidence type="ECO:0000256" key="1">
    <source>
        <dbReference type="SAM" id="Phobius"/>
    </source>
</evidence>
<feature type="transmembrane region" description="Helical" evidence="1">
    <location>
        <begin position="233"/>
        <end position="251"/>
    </location>
</feature>
<sequence>MSETLQKKPFAWFRLLFLIGLLLLPNLLVQKYELVGKVTSWAVWGTAFDLLIVFPIACYFFVLRRRPSLLVLVPIMFAGLLALNWMVPDYAKEHLWFVNRSVIFLEASIVLIEFLLFLWVIKQWPTIRQSIRAERFAYYHLSMSAHKGIENAFAGMAGKVKSTQKVLGFLITDLSAFYYTFAGKRENIHRYTNATVFSYHKKSDYQGIFIMLVHALLIEIIGLHFIVMQWSHIAAWIVTILDIYALLFVIADYQAMRKSPIVLDQKGIHIQKGLRFFTYIPYQTVRHIEKATVTAKEYQKDKKSVAVTLPSFEAQPPQWTIHLEEPVDAHLVFGLTKKVDRIYLTVDDPGYFIEVLKEKVPSQMETED</sequence>
<accession>A0ABQ1QHH3</accession>
<reference evidence="3" key="1">
    <citation type="journal article" date="2019" name="Int. J. Syst. Evol. Microbiol.">
        <title>The Global Catalogue of Microorganisms (GCM) 10K type strain sequencing project: providing services to taxonomists for standard genome sequencing and annotation.</title>
        <authorList>
            <consortium name="The Broad Institute Genomics Platform"/>
            <consortium name="The Broad Institute Genome Sequencing Center for Infectious Disease"/>
            <person name="Wu L."/>
            <person name="Ma J."/>
        </authorList>
    </citation>
    <scope>NUCLEOTIDE SEQUENCE [LARGE SCALE GENOMIC DNA]</scope>
    <source>
        <strain evidence="3">CGMCC 1.15353</strain>
    </source>
</reference>
<name>A0ABQ1QHH3_9BACI</name>
<protein>
    <recommendedName>
        <fullName evidence="4">Beta-carotene 15,15'-monooxygenase</fullName>
    </recommendedName>
</protein>
<evidence type="ECO:0008006" key="4">
    <source>
        <dbReference type="Google" id="ProtNLM"/>
    </source>
</evidence>
<feature type="transmembrane region" description="Helical" evidence="1">
    <location>
        <begin position="69"/>
        <end position="87"/>
    </location>
</feature>
<keyword evidence="1" id="KW-0812">Transmembrane</keyword>
<proteinExistence type="predicted"/>
<feature type="transmembrane region" description="Helical" evidence="1">
    <location>
        <begin position="208"/>
        <end position="227"/>
    </location>
</feature>
<dbReference type="RefSeq" id="WP_188655973.1">
    <property type="nucleotide sequence ID" value="NZ_BMIN01000024.1"/>
</dbReference>
<dbReference type="EMBL" id="BMIN01000024">
    <property type="protein sequence ID" value="GGD27337.1"/>
    <property type="molecule type" value="Genomic_DNA"/>
</dbReference>
<feature type="transmembrane region" description="Helical" evidence="1">
    <location>
        <begin position="102"/>
        <end position="121"/>
    </location>
</feature>
<keyword evidence="1" id="KW-0472">Membrane</keyword>
<evidence type="ECO:0000313" key="3">
    <source>
        <dbReference type="Proteomes" id="UP000642571"/>
    </source>
</evidence>
<keyword evidence="1" id="KW-1133">Transmembrane helix</keyword>
<gene>
    <name evidence="2" type="ORF">GCM10011389_38600</name>
</gene>
<evidence type="ECO:0000313" key="2">
    <source>
        <dbReference type="EMBL" id="GGD27337.1"/>
    </source>
</evidence>
<organism evidence="2 3">
    <name type="scientific">Pontibacillus salipaludis</name>
    <dbReference type="NCBI Taxonomy" id="1697394"/>
    <lineage>
        <taxon>Bacteria</taxon>
        <taxon>Bacillati</taxon>
        <taxon>Bacillota</taxon>
        <taxon>Bacilli</taxon>
        <taxon>Bacillales</taxon>
        <taxon>Bacillaceae</taxon>
        <taxon>Pontibacillus</taxon>
    </lineage>
</organism>
<keyword evidence="3" id="KW-1185">Reference proteome</keyword>
<feature type="transmembrane region" description="Helical" evidence="1">
    <location>
        <begin position="12"/>
        <end position="29"/>
    </location>
</feature>